<feature type="non-terminal residue" evidence="1">
    <location>
        <position position="1"/>
    </location>
</feature>
<sequence length="154" mass="17290">KRLSGVKLSPAVSNSAGKKKIANIVIWDFKSFELPVGSAKSSRKNWDEIPAAVGSGEMKEKGEAKKKPDLQAILQTRVISYPTFLTLRKKPMLKSLLFNDVYYPFHLQYSVSLITCLCSLACITELLLPKLVVFSLFREAIFEAFLTPESDFTR</sequence>
<evidence type="ECO:0000313" key="1">
    <source>
        <dbReference type="EMBL" id="KAH8481006.1"/>
    </source>
</evidence>
<dbReference type="Proteomes" id="UP000807159">
    <property type="component" value="Chromosome 19"/>
</dbReference>
<protein>
    <submittedName>
        <fullName evidence="1">Uncharacterized protein</fullName>
    </submittedName>
</protein>
<comment type="caution">
    <text evidence="1">The sequence shown here is derived from an EMBL/GenBank/DDBJ whole genome shotgun (WGS) entry which is preliminary data.</text>
</comment>
<dbReference type="AlphaFoldDB" id="A0A8T2WJA1"/>
<proteinExistence type="predicted"/>
<organism evidence="1 2">
    <name type="scientific">Populus deltoides</name>
    <name type="common">Eastern poplar</name>
    <name type="synonym">Eastern cottonwood</name>
    <dbReference type="NCBI Taxonomy" id="3696"/>
    <lineage>
        <taxon>Eukaryota</taxon>
        <taxon>Viridiplantae</taxon>
        <taxon>Streptophyta</taxon>
        <taxon>Embryophyta</taxon>
        <taxon>Tracheophyta</taxon>
        <taxon>Spermatophyta</taxon>
        <taxon>Magnoliopsida</taxon>
        <taxon>eudicotyledons</taxon>
        <taxon>Gunneridae</taxon>
        <taxon>Pentapetalae</taxon>
        <taxon>rosids</taxon>
        <taxon>fabids</taxon>
        <taxon>Malpighiales</taxon>
        <taxon>Salicaceae</taxon>
        <taxon>Saliceae</taxon>
        <taxon>Populus</taxon>
    </lineage>
</organism>
<gene>
    <name evidence="1" type="ORF">H0E87_031057</name>
</gene>
<dbReference type="EMBL" id="JACEGQ020000019">
    <property type="protein sequence ID" value="KAH8481006.1"/>
    <property type="molecule type" value="Genomic_DNA"/>
</dbReference>
<evidence type="ECO:0000313" key="2">
    <source>
        <dbReference type="Proteomes" id="UP000807159"/>
    </source>
</evidence>
<accession>A0A8T2WJA1</accession>
<keyword evidence="2" id="KW-1185">Reference proteome</keyword>
<reference evidence="1" key="1">
    <citation type="journal article" date="2021" name="J. Hered.">
        <title>Genome Assembly of Salicaceae Populus deltoides (Eastern Cottonwood) I-69 Based on Nanopore Sequencing and Hi-C Technologies.</title>
        <authorList>
            <person name="Bai S."/>
            <person name="Wu H."/>
            <person name="Zhang J."/>
            <person name="Pan Z."/>
            <person name="Zhao W."/>
            <person name="Li Z."/>
            <person name="Tong C."/>
        </authorList>
    </citation>
    <scope>NUCLEOTIDE SEQUENCE</scope>
    <source>
        <tissue evidence="1">Leaf</tissue>
    </source>
</reference>
<name>A0A8T2WJA1_POPDE</name>